<dbReference type="SUPFAM" id="SSF46785">
    <property type="entry name" value="Winged helix' DNA-binding domain"/>
    <property type="match status" value="1"/>
</dbReference>
<gene>
    <name evidence="6" type="ORF">SAMN04487964_12125</name>
</gene>
<dbReference type="Pfam" id="PF03466">
    <property type="entry name" value="LysR_substrate"/>
    <property type="match status" value="1"/>
</dbReference>
<dbReference type="Gene3D" id="3.40.190.290">
    <property type="match status" value="1"/>
</dbReference>
<evidence type="ECO:0000259" key="5">
    <source>
        <dbReference type="PROSITE" id="PS50931"/>
    </source>
</evidence>
<sequence>MDKLGEMQVFVAIVRSGGFSSAARELGLSPSAVSKQVTRLEKRLGVRLLHRTTRSVRTTEAGQQFYRRCVKIMADVEDAEDLISDLGQLPKGKLRINSTPGYARHQLMPLLIEFQQLYPGITIELDLTGQTVNLVREQVDLAFRLGELRDTSLVARRLCESPRIVCASPEYLHRYGMPLHPSELANHQCLRLNTSEAFNQWRFRGGDGEYRMDVKGGFITDNVEALHGYALLGGGIARLASFIVDQDLNEGRLVPLLQDYQTDRQQVHLVYAHRKHQPAKLKVFVEFVINRLALSDT</sequence>
<comment type="similarity">
    <text evidence="1">Belongs to the LysR transcriptional regulatory family.</text>
</comment>
<dbReference type="PANTHER" id="PTHR30537">
    <property type="entry name" value="HTH-TYPE TRANSCRIPTIONAL REGULATOR"/>
    <property type="match status" value="1"/>
</dbReference>
<dbReference type="EMBL" id="FXWV01000021">
    <property type="protein sequence ID" value="SMR78359.1"/>
    <property type="molecule type" value="Genomic_DNA"/>
</dbReference>
<evidence type="ECO:0000313" key="6">
    <source>
        <dbReference type="EMBL" id="SMR78359.1"/>
    </source>
</evidence>
<dbReference type="InterPro" id="IPR005119">
    <property type="entry name" value="LysR_subst-bd"/>
</dbReference>
<proteinExistence type="inferred from homology"/>
<dbReference type="Gene3D" id="1.10.10.10">
    <property type="entry name" value="Winged helix-like DNA-binding domain superfamily/Winged helix DNA-binding domain"/>
    <property type="match status" value="1"/>
</dbReference>
<dbReference type="Proteomes" id="UP001159257">
    <property type="component" value="Unassembled WGS sequence"/>
</dbReference>
<dbReference type="Pfam" id="PF00126">
    <property type="entry name" value="HTH_1"/>
    <property type="match status" value="1"/>
</dbReference>
<reference evidence="6 7" key="1">
    <citation type="submission" date="2017-05" db="EMBL/GenBank/DDBJ databases">
        <authorList>
            <person name="Varghese N."/>
            <person name="Submissions S."/>
        </authorList>
    </citation>
    <scope>NUCLEOTIDE SEQUENCE [LARGE SCALE GENOMIC DNA]</scope>
    <source>
        <strain evidence="6 7">CGMCC 1.7287</strain>
    </source>
</reference>
<dbReference type="PRINTS" id="PR00039">
    <property type="entry name" value="HTHLYSR"/>
</dbReference>
<dbReference type="CDD" id="cd08422">
    <property type="entry name" value="PBP2_CrgA_like"/>
    <property type="match status" value="1"/>
</dbReference>
<dbReference type="RefSeq" id="WP_239041747.1">
    <property type="nucleotide sequence ID" value="NZ_BAAAEY010000018.1"/>
</dbReference>
<accession>A0ABY1S3Z6</accession>
<evidence type="ECO:0000256" key="1">
    <source>
        <dbReference type="ARBA" id="ARBA00009437"/>
    </source>
</evidence>
<evidence type="ECO:0000256" key="3">
    <source>
        <dbReference type="ARBA" id="ARBA00023125"/>
    </source>
</evidence>
<organism evidence="6 7">
    <name type="scientific">Marinobacterium sediminicola</name>
    <dbReference type="NCBI Taxonomy" id="518898"/>
    <lineage>
        <taxon>Bacteria</taxon>
        <taxon>Pseudomonadati</taxon>
        <taxon>Pseudomonadota</taxon>
        <taxon>Gammaproteobacteria</taxon>
        <taxon>Oceanospirillales</taxon>
        <taxon>Oceanospirillaceae</taxon>
        <taxon>Marinobacterium</taxon>
    </lineage>
</organism>
<comment type="caution">
    <text evidence="6">The sequence shown here is derived from an EMBL/GenBank/DDBJ whole genome shotgun (WGS) entry which is preliminary data.</text>
</comment>
<keyword evidence="4" id="KW-0804">Transcription</keyword>
<evidence type="ECO:0000256" key="4">
    <source>
        <dbReference type="ARBA" id="ARBA00023163"/>
    </source>
</evidence>
<keyword evidence="7" id="KW-1185">Reference proteome</keyword>
<dbReference type="InterPro" id="IPR058163">
    <property type="entry name" value="LysR-type_TF_proteobact-type"/>
</dbReference>
<dbReference type="InterPro" id="IPR036388">
    <property type="entry name" value="WH-like_DNA-bd_sf"/>
</dbReference>
<protein>
    <submittedName>
        <fullName evidence="6">Transcriptional regulator, LysR family</fullName>
    </submittedName>
</protein>
<dbReference type="InterPro" id="IPR036390">
    <property type="entry name" value="WH_DNA-bd_sf"/>
</dbReference>
<evidence type="ECO:0000256" key="2">
    <source>
        <dbReference type="ARBA" id="ARBA00023015"/>
    </source>
</evidence>
<evidence type="ECO:0000313" key="7">
    <source>
        <dbReference type="Proteomes" id="UP001159257"/>
    </source>
</evidence>
<dbReference type="InterPro" id="IPR000847">
    <property type="entry name" value="LysR_HTH_N"/>
</dbReference>
<feature type="domain" description="HTH lysR-type" evidence="5">
    <location>
        <begin position="1"/>
        <end position="59"/>
    </location>
</feature>
<dbReference type="PANTHER" id="PTHR30537:SF5">
    <property type="entry name" value="HTH-TYPE TRANSCRIPTIONAL ACTIVATOR TTDR-RELATED"/>
    <property type="match status" value="1"/>
</dbReference>
<keyword evidence="3" id="KW-0238">DNA-binding</keyword>
<keyword evidence="2" id="KW-0805">Transcription regulation</keyword>
<dbReference type="PROSITE" id="PS50931">
    <property type="entry name" value="HTH_LYSR"/>
    <property type="match status" value="1"/>
</dbReference>
<name>A0ABY1S3Z6_9GAMM</name>
<dbReference type="SUPFAM" id="SSF53850">
    <property type="entry name" value="Periplasmic binding protein-like II"/>
    <property type="match status" value="1"/>
</dbReference>